<protein>
    <recommendedName>
        <fullName evidence="4">DUF624 domain-containing protein</fullName>
    </recommendedName>
</protein>
<dbReference type="EMBL" id="AJYB01000032">
    <property type="protein sequence ID" value="EIM06329.1"/>
    <property type="molecule type" value="Genomic_DNA"/>
</dbReference>
<evidence type="ECO:0000313" key="3">
    <source>
        <dbReference type="Proteomes" id="UP000004725"/>
    </source>
</evidence>
<feature type="transmembrane region" description="Helical" evidence="1">
    <location>
        <begin position="163"/>
        <end position="193"/>
    </location>
</feature>
<dbReference type="AlphaFoldDB" id="A0AA87LSK7"/>
<feature type="transmembrane region" description="Helical" evidence="1">
    <location>
        <begin position="131"/>
        <end position="151"/>
    </location>
</feature>
<proteinExistence type="predicted"/>
<evidence type="ECO:0008006" key="4">
    <source>
        <dbReference type="Google" id="ProtNLM"/>
    </source>
</evidence>
<dbReference type="RefSeq" id="WP_006830252.1">
    <property type="nucleotide sequence ID" value="NZ_AJYB01000032.1"/>
</dbReference>
<organism evidence="2 3">
    <name type="scientific">Planococcus antarcticus DSM 14505</name>
    <dbReference type="NCBI Taxonomy" id="1185653"/>
    <lineage>
        <taxon>Bacteria</taxon>
        <taxon>Bacillati</taxon>
        <taxon>Bacillota</taxon>
        <taxon>Bacilli</taxon>
        <taxon>Bacillales</taxon>
        <taxon>Caryophanaceae</taxon>
        <taxon>Planococcus</taxon>
    </lineage>
</organism>
<feature type="transmembrane region" description="Helical" evidence="1">
    <location>
        <begin position="7"/>
        <end position="31"/>
    </location>
</feature>
<comment type="caution">
    <text evidence="2">The sequence shown here is derived from an EMBL/GenBank/DDBJ whole genome shotgun (WGS) entry which is preliminary data.</text>
</comment>
<reference evidence="2 3" key="1">
    <citation type="journal article" date="2012" name="J. Bacteriol.">
        <title>Genome Sequence of the Antarctic Psychrophile Bacterium Planococcus antarcticus DSM 14505.</title>
        <authorList>
            <person name="Margolles A."/>
            <person name="Gueimonde M."/>
            <person name="Sanchez B."/>
        </authorList>
    </citation>
    <scope>NUCLEOTIDE SEQUENCE [LARGE SCALE GENOMIC DNA]</scope>
    <source>
        <strain evidence="2 3">DSM 14505</strain>
    </source>
</reference>
<sequence length="239" mass="27731">MREFSGFTGILYVLAEWIMWFFTVNILWFILNLPTVFLVASFFFSDPDVGIVTYLLPLVIFIPFLFVPTTIAMFATVREWILNTEQPSLTKAYLLHLKNSYKKSVGIGLALTGIWLIWLIDFQFFKSLNEMWGMVFLVFGCILFIYTVNLFSMSAHYQMKNTVLLKNAFFITVGNPVLSFFILASNLALFYVSITQLQFLLPFFTGALSTYLSFLVFYRFTLKVEEKTQATTSKEFDMK</sequence>
<dbReference type="Proteomes" id="UP000004725">
    <property type="component" value="Unassembled WGS sequence"/>
</dbReference>
<feature type="transmembrane region" description="Helical" evidence="1">
    <location>
        <begin position="105"/>
        <end position="125"/>
    </location>
</feature>
<keyword evidence="1" id="KW-1133">Transmembrane helix</keyword>
<feature type="transmembrane region" description="Helical" evidence="1">
    <location>
        <begin position="199"/>
        <end position="218"/>
    </location>
</feature>
<gene>
    <name evidence="2" type="ORF">A1A1_11362</name>
</gene>
<evidence type="ECO:0000256" key="1">
    <source>
        <dbReference type="SAM" id="Phobius"/>
    </source>
</evidence>
<name>A0AA87LSK7_9BACL</name>
<dbReference type="InterPro" id="IPR006938">
    <property type="entry name" value="DUF624"/>
</dbReference>
<keyword evidence="1" id="KW-0472">Membrane</keyword>
<evidence type="ECO:0000313" key="2">
    <source>
        <dbReference type="EMBL" id="EIM06329.1"/>
    </source>
</evidence>
<dbReference type="Pfam" id="PF04854">
    <property type="entry name" value="DUF624"/>
    <property type="match status" value="1"/>
</dbReference>
<accession>A0AA87LSK7</accession>
<keyword evidence="1" id="KW-0812">Transmembrane</keyword>
<feature type="transmembrane region" description="Helical" evidence="1">
    <location>
        <begin position="51"/>
        <end position="75"/>
    </location>
</feature>